<evidence type="ECO:0000313" key="2">
    <source>
        <dbReference type="Proteomes" id="UP000006903"/>
    </source>
</evidence>
<protein>
    <submittedName>
        <fullName evidence="1">Uncharacterized protein</fullName>
    </submittedName>
</protein>
<dbReference type="EMBL" id="CP001140">
    <property type="protein sequence ID" value="ACL11022.1"/>
    <property type="molecule type" value="Genomic_DNA"/>
</dbReference>
<proteinExistence type="predicted"/>
<reference evidence="1 2" key="1">
    <citation type="journal article" date="2009" name="J. Bacteriol.">
        <title>Complete genome sequence of the anaerobic, protein-degrading hyperthermophilic crenarchaeon Desulfurococcus kamchatkensis.</title>
        <authorList>
            <person name="Ravin N.V."/>
            <person name="Mardanov A.V."/>
            <person name="Beletsky A.V."/>
            <person name="Kublanov I.V."/>
            <person name="Kolganova T.V."/>
            <person name="Lebedinsky A.V."/>
            <person name="Chernyh N.A."/>
            <person name="Bonch-Osmolovskaya E.A."/>
            <person name="Skryabin K.G."/>
        </authorList>
    </citation>
    <scope>NUCLEOTIDE SEQUENCE [LARGE SCALE GENOMIC DNA]</scope>
    <source>
        <strain evidence="2">DSM 18924 / JCM 16383 / VKM B-2413 / 1221n</strain>
    </source>
</reference>
<dbReference type="Proteomes" id="UP000006903">
    <property type="component" value="Chromosome"/>
</dbReference>
<dbReference type="KEGG" id="dka:DKAM_0696"/>
<evidence type="ECO:0000313" key="1">
    <source>
        <dbReference type="EMBL" id="ACL11022.1"/>
    </source>
</evidence>
<dbReference type="eggNOG" id="arCOG11778">
    <property type="taxonomic scope" value="Archaea"/>
</dbReference>
<dbReference type="AlphaFoldDB" id="B8D4J1"/>
<dbReference type="HOGENOM" id="CLU_2115380_0_0_2"/>
<dbReference type="GeneID" id="7170875"/>
<name>B8D4J1_DESA1</name>
<dbReference type="STRING" id="490899.DKAM_0696"/>
<sequence>MSYTRGLSNIVSSILLLLAIVPALVYLVNTGLTSASIAMETRIAANHGLLYLVRSNEGYRVLIYIGKPPGKLYLYDSTGVRIDLLAKCGFTESRTCIYPEPLVLKPPVYMYIDGVIIAGVVVSP</sequence>
<organism evidence="1 2">
    <name type="scientific">Desulfurococcus amylolyticus (strain DSM 18924 / JCM 16383 / VKM B-2413 / 1221n)</name>
    <name type="common">Desulfurococcus kamchatkensis</name>
    <dbReference type="NCBI Taxonomy" id="490899"/>
    <lineage>
        <taxon>Archaea</taxon>
        <taxon>Thermoproteota</taxon>
        <taxon>Thermoprotei</taxon>
        <taxon>Desulfurococcales</taxon>
        <taxon>Desulfurococcaceae</taxon>
        <taxon>Desulfurococcus</taxon>
    </lineage>
</organism>
<dbReference type="RefSeq" id="WP_012608363.1">
    <property type="nucleotide sequence ID" value="NC_011766.1"/>
</dbReference>
<gene>
    <name evidence="1" type="ordered locus">DKAM_0696</name>
</gene>
<accession>B8D4J1</accession>